<gene>
    <name evidence="3" type="ORF">HJG59_018503</name>
</gene>
<keyword evidence="3" id="KW-0472">Membrane</keyword>
<feature type="domain" description="Peptidase S1" evidence="2">
    <location>
        <begin position="1"/>
        <end position="176"/>
    </location>
</feature>
<dbReference type="PANTHER" id="PTHR24252:SF16">
    <property type="entry name" value="TRANSMEMBRANE SERINE PROTEASE 15"/>
    <property type="match status" value="1"/>
</dbReference>
<evidence type="ECO:0000256" key="1">
    <source>
        <dbReference type="ARBA" id="ARBA00023157"/>
    </source>
</evidence>
<organism evidence="3 4">
    <name type="scientific">Molossus molossus</name>
    <name type="common">Pallas' mastiff bat</name>
    <name type="synonym">Vespertilio molossus</name>
    <dbReference type="NCBI Taxonomy" id="27622"/>
    <lineage>
        <taxon>Eukaryota</taxon>
        <taxon>Metazoa</taxon>
        <taxon>Chordata</taxon>
        <taxon>Craniata</taxon>
        <taxon>Vertebrata</taxon>
        <taxon>Euteleostomi</taxon>
        <taxon>Mammalia</taxon>
        <taxon>Eutheria</taxon>
        <taxon>Laurasiatheria</taxon>
        <taxon>Chiroptera</taxon>
        <taxon>Yangochiroptera</taxon>
        <taxon>Molossidae</taxon>
        <taxon>Molossus</taxon>
    </lineage>
</organism>
<dbReference type="PROSITE" id="PS50240">
    <property type="entry name" value="TRYPSIN_DOM"/>
    <property type="match status" value="1"/>
</dbReference>
<keyword evidence="4" id="KW-1185">Reference proteome</keyword>
<dbReference type="PANTHER" id="PTHR24252">
    <property type="entry name" value="ACROSIN-RELATED"/>
    <property type="match status" value="1"/>
</dbReference>
<dbReference type="GO" id="GO:0006508">
    <property type="term" value="P:proteolysis"/>
    <property type="evidence" value="ECO:0007669"/>
    <property type="project" value="UniProtKB-KW"/>
</dbReference>
<dbReference type="InterPro" id="IPR009003">
    <property type="entry name" value="Peptidase_S1_PA"/>
</dbReference>
<evidence type="ECO:0000259" key="2">
    <source>
        <dbReference type="PROSITE" id="PS50240"/>
    </source>
</evidence>
<name>A0A7J8I300_MOLMO</name>
<reference evidence="3 4" key="1">
    <citation type="journal article" date="2020" name="Nature">
        <title>Six reference-quality genomes reveal evolution of bat adaptations.</title>
        <authorList>
            <person name="Jebb D."/>
            <person name="Huang Z."/>
            <person name="Pippel M."/>
            <person name="Hughes G.M."/>
            <person name="Lavrichenko K."/>
            <person name="Devanna P."/>
            <person name="Winkler S."/>
            <person name="Jermiin L.S."/>
            <person name="Skirmuntt E.C."/>
            <person name="Katzourakis A."/>
            <person name="Burkitt-Gray L."/>
            <person name="Ray D.A."/>
            <person name="Sullivan K.A.M."/>
            <person name="Roscito J.G."/>
            <person name="Kirilenko B.M."/>
            <person name="Davalos L.M."/>
            <person name="Corthals A.P."/>
            <person name="Power M.L."/>
            <person name="Jones G."/>
            <person name="Ransome R.D."/>
            <person name="Dechmann D.K.N."/>
            <person name="Locatelli A.G."/>
            <person name="Puechmaille S.J."/>
            <person name="Fedrigo O."/>
            <person name="Jarvis E.D."/>
            <person name="Hiller M."/>
            <person name="Vernes S.C."/>
            <person name="Myers E.W."/>
            <person name="Teeling E.C."/>
        </authorList>
    </citation>
    <scope>NUCLEOTIDE SEQUENCE [LARGE SCALE GENOMIC DNA]</scope>
    <source>
        <strain evidence="3">MMolMol1</strain>
        <tissue evidence="3">Muscle</tissue>
    </source>
</reference>
<dbReference type="EMBL" id="JACASF010000005">
    <property type="protein sequence ID" value="KAF6478671.1"/>
    <property type="molecule type" value="Genomic_DNA"/>
</dbReference>
<dbReference type="GO" id="GO:0004252">
    <property type="term" value="F:serine-type endopeptidase activity"/>
    <property type="evidence" value="ECO:0007669"/>
    <property type="project" value="InterPro"/>
</dbReference>
<protein>
    <submittedName>
        <fullName evidence="3">Transmembrane serine protease 15</fullName>
    </submittedName>
</protein>
<dbReference type="Gene3D" id="2.40.10.10">
    <property type="entry name" value="Trypsin-like serine proteases"/>
    <property type="match status" value="2"/>
</dbReference>
<dbReference type="Pfam" id="PF00089">
    <property type="entry name" value="Trypsin"/>
    <property type="match status" value="1"/>
</dbReference>
<sequence>MLSNQAAVWRRNLEPSKWKAVLGLHATSNLTSPQVVTRLVDQIVINPHYNKRSKDSDIAMLHLEFKVNYTDYIQPICLPEENQVFPPGRICSIAGWGKLFHQGGFGRTINVPRKQQVVPSWCDIIWIQVCTAKPARGVCPGLEVHGMDTKFSPLECFLNQTKNQAVFPFSSEKGGN</sequence>
<dbReference type="InterPro" id="IPR043504">
    <property type="entry name" value="Peptidase_S1_PA_chymotrypsin"/>
</dbReference>
<keyword evidence="3" id="KW-0645">Protease</keyword>
<dbReference type="SUPFAM" id="SSF50494">
    <property type="entry name" value="Trypsin-like serine proteases"/>
    <property type="match status" value="1"/>
</dbReference>
<evidence type="ECO:0000313" key="4">
    <source>
        <dbReference type="Proteomes" id="UP000550707"/>
    </source>
</evidence>
<dbReference type="SMART" id="SM00020">
    <property type="entry name" value="Tryp_SPc"/>
    <property type="match status" value="1"/>
</dbReference>
<dbReference type="InterPro" id="IPR001254">
    <property type="entry name" value="Trypsin_dom"/>
</dbReference>
<dbReference type="Proteomes" id="UP000550707">
    <property type="component" value="Unassembled WGS sequence"/>
</dbReference>
<accession>A0A7J8I300</accession>
<keyword evidence="1" id="KW-1015">Disulfide bond</keyword>
<keyword evidence="3" id="KW-0378">Hydrolase</keyword>
<evidence type="ECO:0000313" key="3">
    <source>
        <dbReference type="EMBL" id="KAF6478671.1"/>
    </source>
</evidence>
<comment type="caution">
    <text evidence="3">The sequence shown here is derived from an EMBL/GenBank/DDBJ whole genome shotgun (WGS) entry which is preliminary data.</text>
</comment>
<proteinExistence type="predicted"/>
<dbReference type="AlphaFoldDB" id="A0A7J8I300"/>
<keyword evidence="3" id="KW-0812">Transmembrane</keyword>